<keyword evidence="2" id="KW-1185">Reference proteome</keyword>
<protein>
    <submittedName>
        <fullName evidence="1">Uncharacterized protein</fullName>
    </submittedName>
</protein>
<dbReference type="Proteomes" id="UP000198891">
    <property type="component" value="Unassembled WGS sequence"/>
</dbReference>
<evidence type="ECO:0000313" key="1">
    <source>
        <dbReference type="EMBL" id="SDZ56630.1"/>
    </source>
</evidence>
<sequence length="146" mass="16633">MSTEFQLVPVPTQHVVAVMRFIAEIDSTLQTSEEVSSSISTWSDEALERFAHGESKTLRIVQDVIDVLVKTPGVWFNLDELAEATTWDRATLKGVWTHLSRALKAHFDGNDWPLAAIWGLHLEPQLDPAMYYRVTEDQAAQWLRVR</sequence>
<reference evidence="1 2" key="1">
    <citation type="submission" date="2016-10" db="EMBL/GenBank/DDBJ databases">
        <authorList>
            <person name="de Groot N.N."/>
        </authorList>
    </citation>
    <scope>NUCLEOTIDE SEQUENCE [LARGE SCALE GENOMIC DNA]</scope>
    <source>
        <strain evidence="1 2">CGMCC 4.3491</strain>
    </source>
</reference>
<proteinExistence type="predicted"/>
<dbReference type="RefSeq" id="WP_139256856.1">
    <property type="nucleotide sequence ID" value="NZ_FNPZ01000010.1"/>
</dbReference>
<gene>
    <name evidence="1" type="ORF">SAMN05216554_0063</name>
</gene>
<dbReference type="AlphaFoldDB" id="A0A1H3U2E0"/>
<evidence type="ECO:0000313" key="2">
    <source>
        <dbReference type="Proteomes" id="UP000198891"/>
    </source>
</evidence>
<accession>A0A1H3U2E0</accession>
<name>A0A1H3U2E0_9MICO</name>
<organism evidence="1 2">
    <name type="scientific">Herbiconiux ginsengi</name>
    <dbReference type="NCBI Taxonomy" id="381665"/>
    <lineage>
        <taxon>Bacteria</taxon>
        <taxon>Bacillati</taxon>
        <taxon>Actinomycetota</taxon>
        <taxon>Actinomycetes</taxon>
        <taxon>Micrococcales</taxon>
        <taxon>Microbacteriaceae</taxon>
        <taxon>Herbiconiux</taxon>
    </lineage>
</organism>
<dbReference type="OrthoDB" id="5125754at2"/>
<dbReference type="EMBL" id="FNPZ01000010">
    <property type="protein sequence ID" value="SDZ56630.1"/>
    <property type="molecule type" value="Genomic_DNA"/>
</dbReference>